<keyword evidence="6" id="KW-0418">Kinase</keyword>
<dbReference type="EC" id="2.7.13.3" evidence="3"/>
<evidence type="ECO:0000259" key="10">
    <source>
        <dbReference type="PROSITE" id="PS50885"/>
    </source>
</evidence>
<keyword evidence="5" id="KW-0808">Transferase</keyword>
<dbReference type="SUPFAM" id="SSF158472">
    <property type="entry name" value="HAMP domain-like"/>
    <property type="match status" value="1"/>
</dbReference>
<evidence type="ECO:0000256" key="8">
    <source>
        <dbReference type="SAM" id="Coils"/>
    </source>
</evidence>
<keyword evidence="4" id="KW-0597">Phosphoprotein</keyword>
<sequence>MSNSQTKKMQLNKRVFAIQLGFLLAIPILTGFPYMYVTLNMNAEQLRWVIFAHIWEAIFFGFFLVLMPLIWLKPINRFLETYYRKEVIEKEEVSQVQNLALKFPIKVALFTFILVFAIGYPIGLVQFYFFAKMHWVEILKAEIMGLISGILYSLFVYFFLERILKPVVKITEKKGSSLKKINKIPVFYKIFVILLSLVLFSLVFLGTLGYSKAKLAVEKNVKILGSQKLEHLISETKRLGGNFTTDMLKEAKVGKEGYVFIADNKGQIISDHPLGYQTLDEEKTLKEIKEKILKGGKGNYTDVVSTKLFAYAPYKDWRIISALEGKESIKDVNQIVVMSFSIAAVAFIFSFLLSLLFAKSVSESIKKLAEAADLVAEKGDLNQRIYIRPNDEIGLLAESLDKMILKLKENQETLKRTNIELEKRVKEKLGPYDEKIKELEDKVGELERIRDNLEDKLRAYI</sequence>
<feature type="transmembrane region" description="Helical" evidence="9">
    <location>
        <begin position="335"/>
        <end position="358"/>
    </location>
</feature>
<proteinExistence type="predicted"/>
<evidence type="ECO:0000256" key="4">
    <source>
        <dbReference type="ARBA" id="ARBA00022553"/>
    </source>
</evidence>
<dbReference type="PANTHER" id="PTHR45528:SF10">
    <property type="entry name" value="METHYL-ACCEPTING CHEMOTAXIS PROTEIN"/>
    <property type="match status" value="1"/>
</dbReference>
<evidence type="ECO:0000313" key="12">
    <source>
        <dbReference type="Proteomes" id="UP000176974"/>
    </source>
</evidence>
<comment type="catalytic activity">
    <reaction evidence="1">
        <text>ATP + protein L-histidine = ADP + protein N-phospho-L-histidine.</text>
        <dbReference type="EC" id="2.7.13.3"/>
    </reaction>
</comment>
<comment type="subcellular location">
    <subcellularLocation>
        <location evidence="2">Membrane</location>
        <topology evidence="2">Multi-pass membrane protein</topology>
    </subcellularLocation>
</comment>
<organism evidence="11 12">
    <name type="scientific">Candidatus Portnoybacteria bacterium RIFCSPHIGHO2_01_FULL_40_12b</name>
    <dbReference type="NCBI Taxonomy" id="1801994"/>
    <lineage>
        <taxon>Bacteria</taxon>
        <taxon>Candidatus Portnoyibacteriota</taxon>
    </lineage>
</organism>
<feature type="transmembrane region" description="Helical" evidence="9">
    <location>
        <begin position="15"/>
        <end position="36"/>
    </location>
</feature>
<feature type="transmembrane region" description="Helical" evidence="9">
    <location>
        <begin position="143"/>
        <end position="160"/>
    </location>
</feature>
<evidence type="ECO:0000256" key="3">
    <source>
        <dbReference type="ARBA" id="ARBA00012438"/>
    </source>
</evidence>
<dbReference type="GO" id="GO:0000155">
    <property type="term" value="F:phosphorelay sensor kinase activity"/>
    <property type="evidence" value="ECO:0007669"/>
    <property type="project" value="TreeGrafter"/>
</dbReference>
<evidence type="ECO:0000256" key="7">
    <source>
        <dbReference type="ARBA" id="ARBA00023136"/>
    </source>
</evidence>
<evidence type="ECO:0000313" key="11">
    <source>
        <dbReference type="EMBL" id="OGZ35123.1"/>
    </source>
</evidence>
<dbReference type="PANTHER" id="PTHR45528">
    <property type="entry name" value="SENSOR HISTIDINE KINASE CPXA"/>
    <property type="match status" value="1"/>
</dbReference>
<comment type="caution">
    <text evidence="11">The sequence shown here is derived from an EMBL/GenBank/DDBJ whole genome shotgun (WGS) entry which is preliminary data.</text>
</comment>
<protein>
    <recommendedName>
        <fullName evidence="3">histidine kinase</fullName>
        <ecNumber evidence="3">2.7.13.3</ecNumber>
    </recommendedName>
</protein>
<dbReference type="InterPro" id="IPR050398">
    <property type="entry name" value="HssS/ArlS-like"/>
</dbReference>
<dbReference type="Gene3D" id="3.30.450.20">
    <property type="entry name" value="PAS domain"/>
    <property type="match status" value="1"/>
</dbReference>
<keyword evidence="8" id="KW-0175">Coiled coil</keyword>
<evidence type="ECO:0000256" key="2">
    <source>
        <dbReference type="ARBA" id="ARBA00004141"/>
    </source>
</evidence>
<dbReference type="CDD" id="cd12912">
    <property type="entry name" value="PDC2_MCP_like"/>
    <property type="match status" value="1"/>
</dbReference>
<feature type="transmembrane region" description="Helical" evidence="9">
    <location>
        <begin position="107"/>
        <end position="131"/>
    </location>
</feature>
<dbReference type="AlphaFoldDB" id="A0A1G2FAU1"/>
<dbReference type="InterPro" id="IPR003660">
    <property type="entry name" value="HAMP_dom"/>
</dbReference>
<evidence type="ECO:0000256" key="6">
    <source>
        <dbReference type="ARBA" id="ARBA00022777"/>
    </source>
</evidence>
<dbReference type="Proteomes" id="UP000176974">
    <property type="component" value="Unassembled WGS sequence"/>
</dbReference>
<feature type="transmembrane region" description="Helical" evidence="9">
    <location>
        <begin position="186"/>
        <end position="210"/>
    </location>
</feature>
<gene>
    <name evidence="11" type="ORF">A2815_02165</name>
</gene>
<dbReference type="Pfam" id="PF00672">
    <property type="entry name" value="HAMP"/>
    <property type="match status" value="1"/>
</dbReference>
<reference evidence="11 12" key="1">
    <citation type="journal article" date="2016" name="Nat. Commun.">
        <title>Thousands of microbial genomes shed light on interconnected biogeochemical processes in an aquifer system.</title>
        <authorList>
            <person name="Anantharaman K."/>
            <person name="Brown C.T."/>
            <person name="Hug L.A."/>
            <person name="Sharon I."/>
            <person name="Castelle C.J."/>
            <person name="Probst A.J."/>
            <person name="Thomas B.C."/>
            <person name="Singh A."/>
            <person name="Wilkins M.J."/>
            <person name="Karaoz U."/>
            <person name="Brodie E.L."/>
            <person name="Williams K.H."/>
            <person name="Hubbard S.S."/>
            <person name="Banfield J.F."/>
        </authorList>
    </citation>
    <scope>NUCLEOTIDE SEQUENCE [LARGE SCALE GENOMIC DNA]</scope>
</reference>
<keyword evidence="7 9" id="KW-0472">Membrane</keyword>
<evidence type="ECO:0000256" key="9">
    <source>
        <dbReference type="SAM" id="Phobius"/>
    </source>
</evidence>
<feature type="transmembrane region" description="Helical" evidence="9">
    <location>
        <begin position="48"/>
        <end position="72"/>
    </location>
</feature>
<dbReference type="SMART" id="SM00304">
    <property type="entry name" value="HAMP"/>
    <property type="match status" value="1"/>
</dbReference>
<dbReference type="CDD" id="cd06225">
    <property type="entry name" value="HAMP"/>
    <property type="match status" value="1"/>
</dbReference>
<feature type="domain" description="HAMP" evidence="10">
    <location>
        <begin position="359"/>
        <end position="412"/>
    </location>
</feature>
<keyword evidence="9" id="KW-1133">Transmembrane helix</keyword>
<dbReference type="GO" id="GO:0005886">
    <property type="term" value="C:plasma membrane"/>
    <property type="evidence" value="ECO:0007669"/>
    <property type="project" value="TreeGrafter"/>
</dbReference>
<evidence type="ECO:0000256" key="1">
    <source>
        <dbReference type="ARBA" id="ARBA00000085"/>
    </source>
</evidence>
<dbReference type="PROSITE" id="PS50885">
    <property type="entry name" value="HAMP"/>
    <property type="match status" value="1"/>
</dbReference>
<feature type="coiled-coil region" evidence="8">
    <location>
        <begin position="397"/>
        <end position="459"/>
    </location>
</feature>
<dbReference type="EMBL" id="MHMY01000018">
    <property type="protein sequence ID" value="OGZ35123.1"/>
    <property type="molecule type" value="Genomic_DNA"/>
</dbReference>
<dbReference type="Gene3D" id="6.10.340.10">
    <property type="match status" value="1"/>
</dbReference>
<name>A0A1G2FAU1_9BACT</name>
<accession>A0A1G2FAU1</accession>
<keyword evidence="9" id="KW-0812">Transmembrane</keyword>
<evidence type="ECO:0000256" key="5">
    <source>
        <dbReference type="ARBA" id="ARBA00022679"/>
    </source>
</evidence>